<comment type="caution">
    <text evidence="4">The sequence shown here is derived from an EMBL/GenBank/DDBJ whole genome shotgun (WGS) entry which is preliminary data.</text>
</comment>
<dbReference type="GO" id="GO:0016878">
    <property type="term" value="F:acid-thiol ligase activity"/>
    <property type="evidence" value="ECO:0007669"/>
    <property type="project" value="TreeGrafter"/>
</dbReference>
<dbReference type="PROSITE" id="PS00455">
    <property type="entry name" value="AMP_BINDING"/>
    <property type="match status" value="1"/>
</dbReference>
<dbReference type="Proteomes" id="UP000885690">
    <property type="component" value="Unassembled WGS sequence"/>
</dbReference>
<dbReference type="InterPro" id="IPR000873">
    <property type="entry name" value="AMP-dep_synth/lig_dom"/>
</dbReference>
<sequence length="554" mass="62327">MERLIEEHHLPSRELWPHFVFPDEMVLPPHANLAYSLLDRHVGGGMGDQVAAYFFDKKVTYRELYFGSLRIAHALAELGIKKGTRVAFMLLNSPEALMVNLAIMRLGAIPVPASPFWSPDNMVFILNNVEARCLVVSHSFYGNVRRVKNELHTLEHLILVRAPSHVVEEECCLSLEEILDRGSDDYFLENVELDDVGVILHTSGTTGRPKGCVHFVRSILTECYLVNKYVWRLTTGDVIGGSAPVTFAAGYGTFCLVPLWAGASVSLVPRFVPEEVLDAIARHRITVLTGLTNTYQKIMESPEFDAYDLSSLRLCTTGGSSLEVRVYQEWSERTGHPLMEGLGATELLHLVTSNAVNMRVKPGSIGIPIPGFEIKVVNEKGEECRPGEMGRMLVKGPTGALYWRPHAADGRLLRAQRRTIIDGYTFLGDIIIKNKNGYLYYISREEDLLFKEGHKIGPMDIEEVLKDHPLVEDAGAIETEEGGREKILAFVSLRPRISPSEDLKSSLMDFCRQKLVSYQMPDEIHFVDFIPRTPAGKPLRWMLRKWELKNGEKN</sequence>
<protein>
    <submittedName>
        <fullName evidence="4">AMP-dependent synthetase</fullName>
    </submittedName>
</protein>
<dbReference type="Gene3D" id="3.30.300.30">
    <property type="match status" value="1"/>
</dbReference>
<dbReference type="SUPFAM" id="SSF56801">
    <property type="entry name" value="Acetyl-CoA synthetase-like"/>
    <property type="match status" value="1"/>
</dbReference>
<gene>
    <name evidence="4" type="ORF">ENF32_03345</name>
</gene>
<evidence type="ECO:0000313" key="4">
    <source>
        <dbReference type="EMBL" id="HDD53087.1"/>
    </source>
</evidence>
<dbReference type="Pfam" id="PF13193">
    <property type="entry name" value="AMP-binding_C"/>
    <property type="match status" value="1"/>
</dbReference>
<reference evidence="4" key="1">
    <citation type="journal article" date="2020" name="mSystems">
        <title>Genome- and Community-Level Interaction Insights into Carbon Utilization and Element Cycling Functions of Hydrothermarchaeota in Hydrothermal Sediment.</title>
        <authorList>
            <person name="Zhou Z."/>
            <person name="Liu Y."/>
            <person name="Xu W."/>
            <person name="Pan J."/>
            <person name="Luo Z.H."/>
            <person name="Li M."/>
        </authorList>
    </citation>
    <scope>NUCLEOTIDE SEQUENCE [LARGE SCALE GENOMIC DNA]</scope>
    <source>
        <strain evidence="4">HyVt-115</strain>
    </source>
</reference>
<feature type="domain" description="AMP-binding enzyme C-terminal" evidence="3">
    <location>
        <begin position="461"/>
        <end position="537"/>
    </location>
</feature>
<organism evidence="4">
    <name type="scientific">Thermosulfidibacter takaii</name>
    <dbReference type="NCBI Taxonomy" id="412593"/>
    <lineage>
        <taxon>Bacteria</taxon>
        <taxon>Pseudomonadati</taxon>
        <taxon>Thermosulfidibacterota</taxon>
        <taxon>Thermosulfidibacteria</taxon>
        <taxon>Thermosulfidibacterales</taxon>
        <taxon>Thermosulfidibacteraceae</taxon>
    </lineage>
</organism>
<dbReference type="PANTHER" id="PTHR43352:SF1">
    <property type="entry name" value="ANTHRANILATE--COA LIGASE"/>
    <property type="match status" value="1"/>
</dbReference>
<evidence type="ECO:0000259" key="3">
    <source>
        <dbReference type="Pfam" id="PF13193"/>
    </source>
</evidence>
<evidence type="ECO:0000259" key="2">
    <source>
        <dbReference type="Pfam" id="PF00501"/>
    </source>
</evidence>
<dbReference type="GO" id="GO:0044550">
    <property type="term" value="P:secondary metabolite biosynthetic process"/>
    <property type="evidence" value="ECO:0007669"/>
    <property type="project" value="TreeGrafter"/>
</dbReference>
<dbReference type="InterPro" id="IPR025110">
    <property type="entry name" value="AMP-bd_C"/>
</dbReference>
<dbReference type="InterPro" id="IPR020845">
    <property type="entry name" value="AMP-binding_CS"/>
</dbReference>
<dbReference type="EMBL" id="DQWS01000127">
    <property type="protein sequence ID" value="HDD53087.1"/>
    <property type="molecule type" value="Genomic_DNA"/>
</dbReference>
<keyword evidence="1" id="KW-0436">Ligase</keyword>
<dbReference type="InterPro" id="IPR042099">
    <property type="entry name" value="ANL_N_sf"/>
</dbReference>
<dbReference type="InterPro" id="IPR045851">
    <property type="entry name" value="AMP-bd_C_sf"/>
</dbReference>
<proteinExistence type="predicted"/>
<dbReference type="Pfam" id="PF00501">
    <property type="entry name" value="AMP-binding"/>
    <property type="match status" value="1"/>
</dbReference>
<accession>A0A7C0U6A6</accession>
<dbReference type="AlphaFoldDB" id="A0A7C0U6A6"/>
<dbReference type="Gene3D" id="3.40.50.12780">
    <property type="entry name" value="N-terminal domain of ligase-like"/>
    <property type="match status" value="1"/>
</dbReference>
<evidence type="ECO:0000256" key="1">
    <source>
        <dbReference type="ARBA" id="ARBA00022598"/>
    </source>
</evidence>
<feature type="domain" description="AMP-dependent synthetase/ligase" evidence="2">
    <location>
        <begin position="47"/>
        <end position="398"/>
    </location>
</feature>
<dbReference type="PANTHER" id="PTHR43352">
    <property type="entry name" value="ACETYL-COA SYNTHETASE"/>
    <property type="match status" value="1"/>
</dbReference>
<name>A0A7C0U6A6_9BACT</name>